<evidence type="ECO:0000256" key="8">
    <source>
        <dbReference type="SAM" id="Phobius"/>
    </source>
</evidence>
<evidence type="ECO:0000313" key="10">
    <source>
        <dbReference type="Proteomes" id="UP000187412"/>
    </source>
</evidence>
<evidence type="ECO:0000256" key="2">
    <source>
        <dbReference type="ARBA" id="ARBA00007998"/>
    </source>
</evidence>
<evidence type="ECO:0000256" key="3">
    <source>
        <dbReference type="ARBA" id="ARBA00022448"/>
    </source>
</evidence>
<proteinExistence type="inferred from homology"/>
<evidence type="ECO:0000256" key="6">
    <source>
        <dbReference type="ARBA" id="ARBA00022989"/>
    </source>
</evidence>
<evidence type="ECO:0000256" key="1">
    <source>
        <dbReference type="ARBA" id="ARBA00004141"/>
    </source>
</evidence>
<sequence length="366" mass="41341">MNTTKISNIQVFWITFSMESAITLFLTQSLVIQMTKQDAWISFLIGGVIACGITLLSRALSLMYPEQTLGEFSEKILGRWLGKIIVIPFFIVWIITSGTLLRQFSDFFQMILFDRTPSSVLMLLMMVIVVSLVWAGGIEAIGRCSQMMGPLILVIVVVVTFLSFNNYEFEQILPIFSESGVRTIMRGSLAPASVLGDTVFLLMVTKFMKNPRQGTKFAVWGVAAVSIISSIMTLTALSIFGSALAAKMLIPTFELMRFVSLMEFIQNIEIFSSVLWFFSVFIKLSLYLFITCYGMSQWLGLKRWTNSIWLIAPAVYLIAWKSPQAVLYDSQIQLYLGVRYVMPFELIGIPFLLWIVGTVRKRRKGG</sequence>
<gene>
    <name evidence="9" type="ORF">BSK56_12805</name>
</gene>
<feature type="transmembrane region" description="Helical" evidence="8">
    <location>
        <begin position="304"/>
        <end position="320"/>
    </location>
</feature>
<reference evidence="9 10" key="1">
    <citation type="submission" date="2016-10" db="EMBL/GenBank/DDBJ databases">
        <title>Paenibacillus species isolates.</title>
        <authorList>
            <person name="Beno S.M."/>
        </authorList>
    </citation>
    <scope>NUCLEOTIDE SEQUENCE [LARGE SCALE GENOMIC DNA]</scope>
    <source>
        <strain evidence="9 10">FSL H7-0744</strain>
    </source>
</reference>
<feature type="transmembrane region" description="Helical" evidence="8">
    <location>
        <begin position="39"/>
        <end position="60"/>
    </location>
</feature>
<keyword evidence="4" id="KW-0309">Germination</keyword>
<protein>
    <submittedName>
        <fullName evidence="9">Uncharacterized protein</fullName>
    </submittedName>
</protein>
<dbReference type="Pfam" id="PF03845">
    <property type="entry name" value="Spore_permease"/>
    <property type="match status" value="1"/>
</dbReference>
<evidence type="ECO:0000256" key="7">
    <source>
        <dbReference type="ARBA" id="ARBA00023136"/>
    </source>
</evidence>
<keyword evidence="3" id="KW-0813">Transport</keyword>
<feature type="transmembrane region" description="Helical" evidence="8">
    <location>
        <begin position="217"/>
        <end position="250"/>
    </location>
</feature>
<organism evidence="9 10">
    <name type="scientific">Paenibacillus borealis</name>
    <dbReference type="NCBI Taxonomy" id="160799"/>
    <lineage>
        <taxon>Bacteria</taxon>
        <taxon>Bacillati</taxon>
        <taxon>Bacillota</taxon>
        <taxon>Bacilli</taxon>
        <taxon>Bacillales</taxon>
        <taxon>Paenibacillaceae</taxon>
        <taxon>Paenibacillus</taxon>
    </lineage>
</organism>
<feature type="transmembrane region" description="Helical" evidence="8">
    <location>
        <begin position="148"/>
        <end position="164"/>
    </location>
</feature>
<dbReference type="Gene3D" id="1.20.1740.10">
    <property type="entry name" value="Amino acid/polyamine transporter I"/>
    <property type="match status" value="1"/>
</dbReference>
<feature type="transmembrane region" description="Helical" evidence="8">
    <location>
        <begin position="80"/>
        <end position="100"/>
    </location>
</feature>
<feature type="transmembrane region" description="Helical" evidence="8">
    <location>
        <begin position="120"/>
        <end position="141"/>
    </location>
</feature>
<dbReference type="PANTHER" id="PTHR34975:SF2">
    <property type="entry name" value="SPORE GERMINATION PROTEIN A2"/>
    <property type="match status" value="1"/>
</dbReference>
<name>A0ABX3HBE3_PAEBO</name>
<accession>A0ABX3HBE3</accession>
<comment type="caution">
    <text evidence="9">The sequence shown here is derived from an EMBL/GenBank/DDBJ whole genome shotgun (WGS) entry which is preliminary data.</text>
</comment>
<comment type="subcellular location">
    <subcellularLocation>
        <location evidence="1">Membrane</location>
        <topology evidence="1">Multi-pass membrane protein</topology>
    </subcellularLocation>
</comment>
<dbReference type="PANTHER" id="PTHR34975">
    <property type="entry name" value="SPORE GERMINATION PROTEIN A2"/>
    <property type="match status" value="1"/>
</dbReference>
<dbReference type="EMBL" id="MPTB01000014">
    <property type="protein sequence ID" value="OMD47788.1"/>
    <property type="molecule type" value="Genomic_DNA"/>
</dbReference>
<feature type="transmembrane region" description="Helical" evidence="8">
    <location>
        <begin position="340"/>
        <end position="359"/>
    </location>
</feature>
<dbReference type="InterPro" id="IPR004761">
    <property type="entry name" value="Spore_GerAB"/>
</dbReference>
<dbReference type="RefSeq" id="WP_076110868.1">
    <property type="nucleotide sequence ID" value="NZ_MPTB01000014.1"/>
</dbReference>
<feature type="transmembrane region" description="Helical" evidence="8">
    <location>
        <begin position="12"/>
        <end position="33"/>
    </location>
</feature>
<evidence type="ECO:0000313" key="9">
    <source>
        <dbReference type="EMBL" id="OMD47788.1"/>
    </source>
</evidence>
<dbReference type="Proteomes" id="UP000187412">
    <property type="component" value="Unassembled WGS sequence"/>
</dbReference>
<keyword evidence="5 8" id="KW-0812">Transmembrane</keyword>
<comment type="similarity">
    <text evidence="2">Belongs to the amino acid-polyamine-organocation (APC) superfamily. Spore germination protein (SGP) (TC 2.A.3.9) family.</text>
</comment>
<keyword evidence="10" id="KW-1185">Reference proteome</keyword>
<keyword evidence="6 8" id="KW-1133">Transmembrane helix</keyword>
<dbReference type="NCBIfam" id="TIGR00912">
    <property type="entry name" value="2A0309"/>
    <property type="match status" value="1"/>
</dbReference>
<feature type="transmembrane region" description="Helical" evidence="8">
    <location>
        <begin position="270"/>
        <end position="292"/>
    </location>
</feature>
<keyword evidence="7 8" id="KW-0472">Membrane</keyword>
<evidence type="ECO:0000256" key="5">
    <source>
        <dbReference type="ARBA" id="ARBA00022692"/>
    </source>
</evidence>
<evidence type="ECO:0000256" key="4">
    <source>
        <dbReference type="ARBA" id="ARBA00022544"/>
    </source>
</evidence>